<dbReference type="Proteomes" id="UP000263268">
    <property type="component" value="Unassembled WGS sequence"/>
</dbReference>
<comment type="caution">
    <text evidence="1">The sequence shown here is derived from an EMBL/GenBank/DDBJ whole genome shotgun (WGS) entry which is preliminary data.</text>
</comment>
<accession>A0A3D6BLE4</accession>
<protein>
    <submittedName>
        <fullName evidence="1">Uncharacterized protein</fullName>
    </submittedName>
</protein>
<feature type="non-terminal residue" evidence="1">
    <location>
        <position position="1"/>
    </location>
</feature>
<organism evidence="1 2">
    <name type="scientific">Xanthomarina gelatinilytica</name>
    <dbReference type="NCBI Taxonomy" id="1137281"/>
    <lineage>
        <taxon>Bacteria</taxon>
        <taxon>Pseudomonadati</taxon>
        <taxon>Bacteroidota</taxon>
        <taxon>Flavobacteriia</taxon>
        <taxon>Flavobacteriales</taxon>
        <taxon>Flavobacteriaceae</taxon>
        <taxon>Xanthomarina</taxon>
    </lineage>
</organism>
<reference evidence="1 2" key="1">
    <citation type="journal article" date="2018" name="Nat. Biotechnol.">
        <title>A standardized bacterial taxonomy based on genome phylogeny substantially revises the tree of life.</title>
        <authorList>
            <person name="Parks D.H."/>
            <person name="Chuvochina M."/>
            <person name="Waite D.W."/>
            <person name="Rinke C."/>
            <person name="Skarshewski A."/>
            <person name="Chaumeil P.A."/>
            <person name="Hugenholtz P."/>
        </authorList>
    </citation>
    <scope>NUCLEOTIDE SEQUENCE [LARGE SCALE GENOMIC DNA]</scope>
    <source>
        <strain evidence="1">UBA10227</strain>
    </source>
</reference>
<evidence type="ECO:0000313" key="2">
    <source>
        <dbReference type="Proteomes" id="UP000263268"/>
    </source>
</evidence>
<name>A0A3D6BLE4_9FLAO</name>
<dbReference type="EMBL" id="DPRK01000003">
    <property type="protein sequence ID" value="HCY80112.1"/>
    <property type="molecule type" value="Genomic_DNA"/>
</dbReference>
<proteinExistence type="predicted"/>
<dbReference type="AlphaFoldDB" id="A0A3D6BLE4"/>
<sequence length="59" mass="7178">PQQKYNIEQSTIQWTFLGTTSNGNQYCTYTFVDEKNWQRKQFKWGELKDMQVKLIKNEN</sequence>
<evidence type="ECO:0000313" key="1">
    <source>
        <dbReference type="EMBL" id="HCY80112.1"/>
    </source>
</evidence>
<gene>
    <name evidence="1" type="ORF">DHV22_00130</name>
</gene>